<dbReference type="Proteomes" id="UP000617681">
    <property type="component" value="Chromosome"/>
</dbReference>
<sequence length="203" mass="22268">MILSLTGTWSINPFGPLRDSDDAEDLWSLINSTASIMSGAALSPWFVGESNDSEILGNGQVDTLVFGIYSADESSAPVATFLPSIMLAIQISLKKAYKPVTPSRITVELHPGDNSGSVPACWWGNFFNRIERYATWDLTVSPFSSELARKASHRIPYLFDTDGNNLTSSSWGLMETAALISFITEENAHWQKVSIDSRKSIVD</sequence>
<dbReference type="RefSeq" id="WP_005388166.1">
    <property type="nucleotide sequence ID" value="NZ_CP066007.1"/>
</dbReference>
<organism evidence="1 3">
    <name type="scientific">Corynebacterium glucuronolyticum</name>
    <dbReference type="NCBI Taxonomy" id="39791"/>
    <lineage>
        <taxon>Bacteria</taxon>
        <taxon>Bacillati</taxon>
        <taxon>Actinomycetota</taxon>
        <taxon>Actinomycetes</taxon>
        <taxon>Mycobacteriales</taxon>
        <taxon>Corynebacteriaceae</taxon>
        <taxon>Corynebacterium</taxon>
    </lineage>
</organism>
<accession>A0A7T4JVK8</accession>
<evidence type="ECO:0000313" key="1">
    <source>
        <dbReference type="EMBL" id="QQB46965.1"/>
    </source>
</evidence>
<dbReference type="GeneID" id="92761248"/>
<evidence type="ECO:0000313" key="3">
    <source>
        <dbReference type="Proteomes" id="UP000596145"/>
    </source>
</evidence>
<gene>
    <name evidence="1" type="ORF">I6I10_03345</name>
    <name evidence="2" type="ORF">I6J21_12315</name>
</gene>
<reference evidence="1 3" key="1">
    <citation type="submission" date="2020-12" db="EMBL/GenBank/DDBJ databases">
        <title>FDA dAtabase for Regulatory Grade micrObial Sequences (FDA-ARGOS): Supporting development and validation of Infectious Disease Dx tests.</title>
        <authorList>
            <person name="Sproer C."/>
            <person name="Gronow S."/>
            <person name="Severitt S."/>
            <person name="Schroder I."/>
            <person name="Tallon L."/>
            <person name="Sadzewicz L."/>
            <person name="Zhao X."/>
            <person name="Boylan J."/>
            <person name="Ott S."/>
            <person name="Bowen H."/>
            <person name="Vavikolanu K."/>
            <person name="Mehta A."/>
            <person name="Aluvathingal J."/>
            <person name="Nadendla S."/>
            <person name="Lowell S."/>
            <person name="Myers T."/>
            <person name="Yan Y."/>
            <person name="Sichtig H."/>
        </authorList>
    </citation>
    <scope>NUCLEOTIDE SEQUENCE [LARGE SCALE GENOMIC DNA]</scope>
    <source>
        <strain evidence="1 3">FDAARGOS_1053</strain>
        <strain evidence="2">FDAARGOS_1191</strain>
    </source>
</reference>
<dbReference type="OrthoDB" id="9974362at2"/>
<name>A0A7T4JVK8_9CORY</name>
<dbReference type="EMBL" id="CP069534">
    <property type="protein sequence ID" value="QRP70504.1"/>
    <property type="molecule type" value="Genomic_DNA"/>
</dbReference>
<protein>
    <submittedName>
        <fullName evidence="1">Uncharacterized protein</fullName>
    </submittedName>
</protein>
<proteinExistence type="predicted"/>
<evidence type="ECO:0000313" key="2">
    <source>
        <dbReference type="EMBL" id="QRP70504.1"/>
    </source>
</evidence>
<dbReference type="Proteomes" id="UP000596145">
    <property type="component" value="Chromosome"/>
</dbReference>
<dbReference type="EMBL" id="CP066007">
    <property type="protein sequence ID" value="QQB46965.1"/>
    <property type="molecule type" value="Genomic_DNA"/>
</dbReference>
<dbReference type="AlphaFoldDB" id="A0A7T4JVK8"/>